<feature type="compositionally biased region" description="Basic and acidic residues" evidence="1">
    <location>
        <begin position="42"/>
        <end position="61"/>
    </location>
</feature>
<organism evidence="2 3">
    <name type="scientific">Pristionchus pacificus</name>
    <name type="common">Parasitic nematode worm</name>
    <dbReference type="NCBI Taxonomy" id="54126"/>
    <lineage>
        <taxon>Eukaryota</taxon>
        <taxon>Metazoa</taxon>
        <taxon>Ecdysozoa</taxon>
        <taxon>Nematoda</taxon>
        <taxon>Chromadorea</taxon>
        <taxon>Rhabditida</taxon>
        <taxon>Rhabditina</taxon>
        <taxon>Diplogasteromorpha</taxon>
        <taxon>Diplogasteroidea</taxon>
        <taxon>Neodiplogasteridae</taxon>
        <taxon>Pristionchus</taxon>
    </lineage>
</organism>
<protein>
    <submittedName>
        <fullName evidence="2">Uncharacterized protein</fullName>
    </submittedName>
</protein>
<evidence type="ECO:0000313" key="2">
    <source>
        <dbReference type="EnsemblMetazoa" id="PPA44153.1"/>
    </source>
</evidence>
<feature type="compositionally biased region" description="Basic and acidic residues" evidence="1">
    <location>
        <begin position="110"/>
        <end position="132"/>
    </location>
</feature>
<accession>A0A2A6CWP3</accession>
<sequence length="153" mass="16498">MCKFGSTSAGLRETVGEIYMSDTFVDSSMAESEIELETGSPSRHDVDLGQVDEHGGDKPAEGRSVTSLTSPALDHLPRHKVEKGGEDVDNVCPSLTSKPNTRPSSTPSIHRTDRSREGDRNEQTQRAIDARAQHANGPGGTAHRGEELKMGKM</sequence>
<evidence type="ECO:0000313" key="3">
    <source>
        <dbReference type="Proteomes" id="UP000005239"/>
    </source>
</evidence>
<feature type="region of interest" description="Disordered" evidence="1">
    <location>
        <begin position="29"/>
        <end position="153"/>
    </location>
</feature>
<reference evidence="3" key="1">
    <citation type="journal article" date="2008" name="Nat. Genet.">
        <title>The Pristionchus pacificus genome provides a unique perspective on nematode lifestyle and parasitism.</title>
        <authorList>
            <person name="Dieterich C."/>
            <person name="Clifton S.W."/>
            <person name="Schuster L.N."/>
            <person name="Chinwalla A."/>
            <person name="Delehaunty K."/>
            <person name="Dinkelacker I."/>
            <person name="Fulton L."/>
            <person name="Fulton R."/>
            <person name="Godfrey J."/>
            <person name="Minx P."/>
            <person name="Mitreva M."/>
            <person name="Roeseler W."/>
            <person name="Tian H."/>
            <person name="Witte H."/>
            <person name="Yang S.P."/>
            <person name="Wilson R.K."/>
            <person name="Sommer R.J."/>
        </authorList>
    </citation>
    <scope>NUCLEOTIDE SEQUENCE [LARGE SCALE GENOMIC DNA]</scope>
    <source>
        <strain evidence="3">PS312</strain>
    </source>
</reference>
<evidence type="ECO:0000256" key="1">
    <source>
        <dbReference type="SAM" id="MobiDB-lite"/>
    </source>
</evidence>
<accession>A0A8R1Z0L8</accession>
<feature type="compositionally biased region" description="Basic and acidic residues" evidence="1">
    <location>
        <begin position="143"/>
        <end position="153"/>
    </location>
</feature>
<keyword evidence="3" id="KW-1185">Reference proteome</keyword>
<reference evidence="2" key="2">
    <citation type="submission" date="2022-06" db="UniProtKB">
        <authorList>
            <consortium name="EnsemblMetazoa"/>
        </authorList>
    </citation>
    <scope>IDENTIFICATION</scope>
    <source>
        <strain evidence="2">PS312</strain>
    </source>
</reference>
<dbReference type="AlphaFoldDB" id="A0A2A6CWP3"/>
<name>A0A2A6CWP3_PRIPA</name>
<dbReference type="Proteomes" id="UP000005239">
    <property type="component" value="Unassembled WGS sequence"/>
</dbReference>
<gene>
    <name evidence="2" type="primary">WBGene00282522</name>
</gene>
<dbReference type="EnsemblMetazoa" id="PPA44153.1">
    <property type="protein sequence ID" value="PPA44153.1"/>
    <property type="gene ID" value="WBGene00282522"/>
</dbReference>
<feature type="compositionally biased region" description="Polar residues" evidence="1">
    <location>
        <begin position="93"/>
        <end position="109"/>
    </location>
</feature>
<proteinExistence type="predicted"/>